<sequence>MALYSERFECKPDLLFTQTQLLIFLNCIRNFMKSNFQKIAVLCTCTGLLCSCGQSDNKQEHHKEFIPITILHPTTIEFPRSYVADVQAIQFVEIKPKVEGFVQQIYVDEGQKVKKGQPLFQLSSDQYSETVKEAQANYKQAQAQYEMANYEAERIGRLVDKQILSKIRLDQANKEKEVAQMKVEQAKAQMQRSQMDYSYTTITAPFDGYIDRIPYKTGSLVNPQSLLTTVSDISEIFAYYKVNESEYLEYKRQQLSGQKQHEENNVELILSDGSIYSHKGTLETVEGDFERGTGSIAFRVRFPNPDGLLKHGVTGKVRMMTQMDNICLVPQKSTFEIQDFTYVYTVDSASVVKVRSFQPLERYNNYYVTQDFSPNTAIVYEGVQMMKDGITIKTDTIDMEAIRKEVELKQPIVK</sequence>
<evidence type="ECO:0000256" key="1">
    <source>
        <dbReference type="ARBA" id="ARBA00009477"/>
    </source>
</evidence>
<dbReference type="Proteomes" id="UP000061587">
    <property type="component" value="Chromosome"/>
</dbReference>
<evidence type="ECO:0000313" key="5">
    <source>
        <dbReference type="EMBL" id="ALK85714.1"/>
    </source>
</evidence>
<dbReference type="Gene3D" id="2.40.420.20">
    <property type="match status" value="1"/>
</dbReference>
<accession>A0A0N7J7P1</accession>
<gene>
    <name evidence="5" type="ORF">BvMPK_3144</name>
</gene>
<dbReference type="InterPro" id="IPR058626">
    <property type="entry name" value="MdtA-like_b-barrel"/>
</dbReference>
<dbReference type="InterPro" id="IPR006143">
    <property type="entry name" value="RND_pump_MFP"/>
</dbReference>
<dbReference type="Pfam" id="PF25973">
    <property type="entry name" value="BSH_CzcB"/>
    <property type="match status" value="1"/>
</dbReference>
<dbReference type="Gene3D" id="2.40.30.170">
    <property type="match status" value="1"/>
</dbReference>
<dbReference type="GO" id="GO:0022857">
    <property type="term" value="F:transmembrane transporter activity"/>
    <property type="evidence" value="ECO:0007669"/>
    <property type="project" value="InterPro"/>
</dbReference>
<evidence type="ECO:0000313" key="6">
    <source>
        <dbReference type="Proteomes" id="UP000061587"/>
    </source>
</evidence>
<proteinExistence type="inferred from homology"/>
<feature type="domain" description="Multidrug resistance protein MdtA-like beta-barrel" evidence="3">
    <location>
        <begin position="242"/>
        <end position="320"/>
    </location>
</feature>
<feature type="domain" description="CzcB-like barrel-sandwich hybrid" evidence="4">
    <location>
        <begin position="91"/>
        <end position="232"/>
    </location>
</feature>
<dbReference type="NCBIfam" id="TIGR01730">
    <property type="entry name" value="RND_mfp"/>
    <property type="match status" value="1"/>
</dbReference>
<comment type="similarity">
    <text evidence="1">Belongs to the membrane fusion protein (MFP) (TC 8.A.1) family.</text>
</comment>
<dbReference type="GO" id="GO:0005886">
    <property type="term" value="C:plasma membrane"/>
    <property type="evidence" value="ECO:0007669"/>
    <property type="project" value="TreeGrafter"/>
</dbReference>
<keyword evidence="2" id="KW-0175">Coiled coil</keyword>
<reference evidence="6" key="1">
    <citation type="submission" date="2015-10" db="EMBL/GenBank/DDBJ databases">
        <title>Extensive mobilome-driven genome diversification in gut-associated Bacteroides vulgatus mpk.</title>
        <authorList>
            <person name="Beier S."/>
            <person name="Lange A."/>
            <person name="Huson D.H."/>
            <person name="Frick J.-S."/>
            <person name="Autenrieth I.B."/>
        </authorList>
    </citation>
    <scope>NUCLEOTIDE SEQUENCE [LARGE SCALE GENOMIC DNA]</scope>
    <source>
        <strain evidence="6">mpk</strain>
    </source>
</reference>
<dbReference type="SUPFAM" id="SSF111369">
    <property type="entry name" value="HlyD-like secretion proteins"/>
    <property type="match status" value="1"/>
</dbReference>
<dbReference type="PANTHER" id="PTHR30158">
    <property type="entry name" value="ACRA/E-RELATED COMPONENT OF DRUG EFFLUX TRANSPORTER"/>
    <property type="match status" value="1"/>
</dbReference>
<evidence type="ECO:0000259" key="4">
    <source>
        <dbReference type="Pfam" id="PF25973"/>
    </source>
</evidence>
<dbReference type="Gene3D" id="2.40.50.100">
    <property type="match status" value="1"/>
</dbReference>
<evidence type="ECO:0000256" key="2">
    <source>
        <dbReference type="SAM" id="Coils"/>
    </source>
</evidence>
<evidence type="ECO:0000259" key="3">
    <source>
        <dbReference type="Pfam" id="PF25944"/>
    </source>
</evidence>
<feature type="coiled-coil region" evidence="2">
    <location>
        <begin position="124"/>
        <end position="196"/>
    </location>
</feature>
<protein>
    <submittedName>
        <fullName evidence="5">Multidrug/solvent efflux pump periplasmic linkerprotein mepA</fullName>
    </submittedName>
</protein>
<dbReference type="AlphaFoldDB" id="A0A0N7J7P1"/>
<dbReference type="PANTHER" id="PTHR30158:SF23">
    <property type="entry name" value="MULTIDRUG RESISTANCE PROTEIN MEXA"/>
    <property type="match status" value="1"/>
</dbReference>
<dbReference type="GO" id="GO:0030313">
    <property type="term" value="C:cell envelope"/>
    <property type="evidence" value="ECO:0007669"/>
    <property type="project" value="UniProtKB-SubCell"/>
</dbReference>
<organism evidence="5 6">
    <name type="scientific">Phocaeicola vulgatus</name>
    <name type="common">Bacteroides vulgatus</name>
    <dbReference type="NCBI Taxonomy" id="821"/>
    <lineage>
        <taxon>Bacteria</taxon>
        <taxon>Pseudomonadati</taxon>
        <taxon>Bacteroidota</taxon>
        <taxon>Bacteroidia</taxon>
        <taxon>Bacteroidales</taxon>
        <taxon>Bacteroidaceae</taxon>
        <taxon>Phocaeicola</taxon>
    </lineage>
</organism>
<dbReference type="InterPro" id="IPR058647">
    <property type="entry name" value="BSH_CzcB-like"/>
</dbReference>
<dbReference type="Pfam" id="PF25944">
    <property type="entry name" value="Beta-barrel_RND"/>
    <property type="match status" value="1"/>
</dbReference>
<dbReference type="Gene3D" id="1.10.287.470">
    <property type="entry name" value="Helix hairpin bin"/>
    <property type="match status" value="1"/>
</dbReference>
<reference evidence="5 6" key="2">
    <citation type="journal article" date="2016" name="Genome Biol. Evol.">
        <title>Extensive mobilome-driven genome diversification in mouse gut-associated Bacteroides vulgatus mpk.</title>
        <authorList>
            <person name="Lange A."/>
            <person name="Beier S."/>
            <person name="Steimle A."/>
            <person name="Autenrieth I.B."/>
            <person name="Huson D.H."/>
            <person name="Frick J.S."/>
        </authorList>
    </citation>
    <scope>NUCLEOTIDE SEQUENCE [LARGE SCALE GENOMIC DNA]</scope>
    <source>
        <strain evidence="6">mpk</strain>
    </source>
</reference>
<dbReference type="PATRIC" id="fig|821.40.peg.3768"/>
<dbReference type="EMBL" id="CP013020">
    <property type="protein sequence ID" value="ALK85714.1"/>
    <property type="molecule type" value="Genomic_DNA"/>
</dbReference>
<name>A0A0N7J7P1_PHOVU</name>
<dbReference type="GO" id="GO:0046677">
    <property type="term" value="P:response to antibiotic"/>
    <property type="evidence" value="ECO:0007669"/>
    <property type="project" value="TreeGrafter"/>
</dbReference>